<sequence>MDETSKKLLGTATVAVASLGLASLPGYVASQGRTVAPVGNIAPDASGPASDPLVELMLRTRGSQSAVALKHHLRQMLSYITPERMTQMPALIRGLRTLGLGSDVEEDVLTTVVELLAETELPMSDEQIEALAAAFAAEPERAVLATSGPPGRIGASEEGGTRGIGLYGG</sequence>
<feature type="region of interest" description="Disordered" evidence="1">
    <location>
        <begin position="145"/>
        <end position="169"/>
    </location>
</feature>
<gene>
    <name evidence="2" type="ORF">FHG66_16805</name>
</gene>
<dbReference type="RefSeq" id="WP_139078206.1">
    <property type="nucleotide sequence ID" value="NZ_VDFU01000026.1"/>
</dbReference>
<dbReference type="Proteomes" id="UP000305887">
    <property type="component" value="Unassembled WGS sequence"/>
</dbReference>
<proteinExistence type="predicted"/>
<comment type="caution">
    <text evidence="2">The sequence shown here is derived from an EMBL/GenBank/DDBJ whole genome shotgun (WGS) entry which is preliminary data.</text>
</comment>
<evidence type="ECO:0000313" key="3">
    <source>
        <dbReference type="Proteomes" id="UP000305887"/>
    </source>
</evidence>
<name>A0A5C4MNL0_9RHOB</name>
<accession>A0A5C4MNL0</accession>
<reference evidence="2 3" key="1">
    <citation type="submission" date="2019-06" db="EMBL/GenBank/DDBJ databases">
        <title>YIM 131921 draft genome.</title>
        <authorList>
            <person name="Jiang L."/>
        </authorList>
    </citation>
    <scope>NUCLEOTIDE SEQUENCE [LARGE SCALE GENOMIC DNA]</scope>
    <source>
        <strain evidence="2 3">YIM 131921</strain>
    </source>
</reference>
<evidence type="ECO:0000256" key="1">
    <source>
        <dbReference type="SAM" id="MobiDB-lite"/>
    </source>
</evidence>
<evidence type="ECO:0000313" key="2">
    <source>
        <dbReference type="EMBL" id="TNC47405.1"/>
    </source>
</evidence>
<organism evidence="2 3">
    <name type="scientific">Rubellimicrobium rubrum</name>
    <dbReference type="NCBI Taxonomy" id="2585369"/>
    <lineage>
        <taxon>Bacteria</taxon>
        <taxon>Pseudomonadati</taxon>
        <taxon>Pseudomonadota</taxon>
        <taxon>Alphaproteobacteria</taxon>
        <taxon>Rhodobacterales</taxon>
        <taxon>Roseobacteraceae</taxon>
        <taxon>Rubellimicrobium</taxon>
    </lineage>
</organism>
<protein>
    <submittedName>
        <fullName evidence="2">Uncharacterized protein</fullName>
    </submittedName>
</protein>
<keyword evidence="3" id="KW-1185">Reference proteome</keyword>
<dbReference type="AlphaFoldDB" id="A0A5C4MNL0"/>
<dbReference type="EMBL" id="VDFU01000026">
    <property type="protein sequence ID" value="TNC47405.1"/>
    <property type="molecule type" value="Genomic_DNA"/>
</dbReference>